<proteinExistence type="predicted"/>
<sequence length="296" mass="32669">MTVNRIWQQHFGTGLVRTSEDFGFQGEWPSHPELLDWLAAEFVQSGWNVKALHRRIVLSAAFRRSSAVTPEQLLEDPDNRLLARGPRYRLDAESIRDAALVTSGLLVETIGGPGVKPYQPEGLWEAVGYTDSNTAKFRRDDGDALHRRSLYTFWKRTSPPPSLATFDAPSREACVVRRSRTNTPLQALALMNDVQFVEASRHLAARILREGGPTDADRLTYGFRLTVGRAPEADELAVLTTVLASHRADFAADPASAKQLLGVGATDRSDSLDPTEHAAFTLLASLLMNTDAFVTK</sequence>
<comment type="caution">
    <text evidence="2">The sequence shown here is derived from an EMBL/GenBank/DDBJ whole genome shotgun (WGS) entry which is preliminary data.</text>
</comment>
<dbReference type="Proteomes" id="UP000609651">
    <property type="component" value="Unassembled WGS sequence"/>
</dbReference>
<gene>
    <name evidence="2" type="ORF">LzC2_42440</name>
</gene>
<organism evidence="2 3">
    <name type="scientific">Alienimonas chondri</name>
    <dbReference type="NCBI Taxonomy" id="2681879"/>
    <lineage>
        <taxon>Bacteria</taxon>
        <taxon>Pseudomonadati</taxon>
        <taxon>Planctomycetota</taxon>
        <taxon>Planctomycetia</taxon>
        <taxon>Planctomycetales</taxon>
        <taxon>Planctomycetaceae</taxon>
        <taxon>Alienimonas</taxon>
    </lineage>
</organism>
<evidence type="ECO:0000313" key="2">
    <source>
        <dbReference type="EMBL" id="NNJ28133.1"/>
    </source>
</evidence>
<protein>
    <recommendedName>
        <fullName evidence="1">DUF1553 domain-containing protein</fullName>
    </recommendedName>
</protein>
<evidence type="ECO:0000259" key="1">
    <source>
        <dbReference type="Pfam" id="PF07587"/>
    </source>
</evidence>
<dbReference type="PANTHER" id="PTHR35889">
    <property type="entry name" value="CYCLOINULO-OLIGOSACCHARIDE FRUCTANOTRANSFERASE-RELATED"/>
    <property type="match status" value="1"/>
</dbReference>
<accession>A0ABX1VNF3</accession>
<name>A0ABX1VNF3_9PLAN</name>
<feature type="domain" description="DUF1553" evidence="1">
    <location>
        <begin position="2"/>
        <end position="242"/>
    </location>
</feature>
<dbReference type="Pfam" id="PF07587">
    <property type="entry name" value="PSD1"/>
    <property type="match status" value="1"/>
</dbReference>
<dbReference type="EMBL" id="WTPX01000313">
    <property type="protein sequence ID" value="NNJ28133.1"/>
    <property type="molecule type" value="Genomic_DNA"/>
</dbReference>
<evidence type="ECO:0000313" key="3">
    <source>
        <dbReference type="Proteomes" id="UP000609651"/>
    </source>
</evidence>
<dbReference type="PANTHER" id="PTHR35889:SF3">
    <property type="entry name" value="F-BOX DOMAIN-CONTAINING PROTEIN"/>
    <property type="match status" value="1"/>
</dbReference>
<keyword evidence="3" id="KW-1185">Reference proteome</keyword>
<reference evidence="2 3" key="1">
    <citation type="journal article" date="2020" name="Syst. Appl. Microbiol.">
        <title>Alienimonas chondri sp. nov., a novel planctomycete isolated from the biofilm of the red alga Chondrus crispus.</title>
        <authorList>
            <person name="Vitorino I."/>
            <person name="Albuquerque L."/>
            <person name="Wiegand S."/>
            <person name="Kallscheuer N."/>
            <person name="da Costa M.S."/>
            <person name="Lobo-da-Cunha A."/>
            <person name="Jogler C."/>
            <person name="Lage O.M."/>
        </authorList>
    </citation>
    <scope>NUCLEOTIDE SEQUENCE [LARGE SCALE GENOMIC DNA]</scope>
    <source>
        <strain evidence="2 3">LzC2</strain>
    </source>
</reference>
<dbReference type="InterPro" id="IPR022655">
    <property type="entry name" value="DUF1553"/>
</dbReference>